<organism evidence="2 3">
    <name type="scientific">Naasia lichenicola</name>
    <dbReference type="NCBI Taxonomy" id="2565933"/>
    <lineage>
        <taxon>Bacteria</taxon>
        <taxon>Bacillati</taxon>
        <taxon>Actinomycetota</taxon>
        <taxon>Actinomycetes</taxon>
        <taxon>Micrococcales</taxon>
        <taxon>Microbacteriaceae</taxon>
        <taxon>Naasia</taxon>
    </lineage>
</organism>
<dbReference type="AlphaFoldDB" id="A0A4S4FI95"/>
<proteinExistence type="predicted"/>
<dbReference type="OrthoDB" id="6021991at2"/>
<dbReference type="RefSeq" id="WP_136428400.1">
    <property type="nucleotide sequence ID" value="NZ_SSSM01000005.1"/>
</dbReference>
<protein>
    <submittedName>
        <fullName evidence="2">Uncharacterized protein</fullName>
    </submittedName>
</protein>
<feature type="region of interest" description="Disordered" evidence="1">
    <location>
        <begin position="1"/>
        <end position="63"/>
    </location>
</feature>
<evidence type="ECO:0000313" key="2">
    <source>
        <dbReference type="EMBL" id="THG30040.1"/>
    </source>
</evidence>
<dbReference type="EMBL" id="SSSM01000005">
    <property type="protein sequence ID" value="THG30040.1"/>
    <property type="molecule type" value="Genomic_DNA"/>
</dbReference>
<evidence type="ECO:0000313" key="3">
    <source>
        <dbReference type="Proteomes" id="UP000309133"/>
    </source>
</evidence>
<comment type="caution">
    <text evidence="2">The sequence shown here is derived from an EMBL/GenBank/DDBJ whole genome shotgun (WGS) entry which is preliminary data.</text>
</comment>
<keyword evidence="3" id="KW-1185">Reference proteome</keyword>
<feature type="compositionally biased region" description="Basic and acidic residues" evidence="1">
    <location>
        <begin position="51"/>
        <end position="63"/>
    </location>
</feature>
<reference evidence="2 3" key="1">
    <citation type="submission" date="2019-04" db="EMBL/GenBank/DDBJ databases">
        <authorList>
            <person name="Jiang L."/>
        </authorList>
    </citation>
    <scope>NUCLEOTIDE SEQUENCE [LARGE SCALE GENOMIC DNA]</scope>
    <source>
        <strain evidence="2 3">YIM 131853</strain>
    </source>
</reference>
<sequence>MAYTAERPPQKVTSEQLRDLIPGWGSDLDTANRPAWPKERFDPGASGAHWDFPERQTPEGPRERSIEHRFLTPVFGTAQPTRGTSGLIRRFAYARFSEARAAHWLLLVAADRVDFVGSRATALLKGRPDNPISETGILSEVSRHGIASRMGTPRVDLRHSWMDPILVAAPWVVGGYLALRVGRAFISRGR</sequence>
<name>A0A4S4FI95_9MICO</name>
<evidence type="ECO:0000256" key="1">
    <source>
        <dbReference type="SAM" id="MobiDB-lite"/>
    </source>
</evidence>
<gene>
    <name evidence="2" type="ORF">E6C64_15490</name>
</gene>
<dbReference type="Proteomes" id="UP000309133">
    <property type="component" value="Unassembled WGS sequence"/>
</dbReference>
<accession>A0A4S4FI95</accession>